<protein>
    <recommendedName>
        <fullName evidence="1">RNA-directed DNA polymerase</fullName>
        <ecNumber evidence="1">2.7.7.49</ecNumber>
    </recommendedName>
</protein>
<dbReference type="CDD" id="cd01647">
    <property type="entry name" value="RT_LTR"/>
    <property type="match status" value="1"/>
</dbReference>
<dbReference type="PANTHER" id="PTHR37984:SF5">
    <property type="entry name" value="PROTEIN NYNRIN-LIKE"/>
    <property type="match status" value="1"/>
</dbReference>
<evidence type="ECO:0000256" key="4">
    <source>
        <dbReference type="ARBA" id="ARBA00022722"/>
    </source>
</evidence>
<dbReference type="Gene3D" id="3.10.10.10">
    <property type="entry name" value="HIV Type 1 Reverse Transcriptase, subunit A, domain 1"/>
    <property type="match status" value="1"/>
</dbReference>
<reference evidence="12" key="1">
    <citation type="journal article" date="2015" name="Nat. Genet.">
        <title>The genome and transcriptome of the zoonotic hookworm Ancylostoma ceylanicum identify infection-specific gene families.</title>
        <authorList>
            <person name="Schwarz E.M."/>
            <person name="Hu Y."/>
            <person name="Antoshechkin I."/>
            <person name="Miller M.M."/>
            <person name="Sternberg P.W."/>
            <person name="Aroian R.V."/>
        </authorList>
    </citation>
    <scope>NUCLEOTIDE SEQUENCE</scope>
    <source>
        <strain evidence="12">HY135</strain>
    </source>
</reference>
<dbReference type="Gene3D" id="1.10.340.70">
    <property type="match status" value="1"/>
</dbReference>
<dbReference type="OrthoDB" id="5856680at2759"/>
<feature type="domain" description="Integrase zinc-binding" evidence="10">
    <location>
        <begin position="321"/>
        <end position="373"/>
    </location>
</feature>
<organism evidence="11 12">
    <name type="scientific">Ancylostoma ceylanicum</name>
    <dbReference type="NCBI Taxonomy" id="53326"/>
    <lineage>
        <taxon>Eukaryota</taxon>
        <taxon>Metazoa</taxon>
        <taxon>Ecdysozoa</taxon>
        <taxon>Nematoda</taxon>
        <taxon>Chromadorea</taxon>
        <taxon>Rhabditida</taxon>
        <taxon>Rhabditina</taxon>
        <taxon>Rhabditomorpha</taxon>
        <taxon>Strongyloidea</taxon>
        <taxon>Ancylostomatidae</taxon>
        <taxon>Ancylostomatinae</taxon>
        <taxon>Ancylostoma</taxon>
    </lineage>
</organism>
<evidence type="ECO:0000259" key="10">
    <source>
        <dbReference type="Pfam" id="PF17921"/>
    </source>
</evidence>
<keyword evidence="7" id="KW-0695">RNA-directed DNA polymerase</keyword>
<sequence>MVPVASGDRQAVLQIEVDDESKELLTINTHRDSFRYNRLTFGVKFSPGIFQQIIDLMIAGLYGVAAYLDDIIVTGRNIKEHRHSLEGLFKRIYTYGFRVRMEKCTSEIRYLGDIIDKSGRCPDPEKIRAITEMPVPKEDAVKKYGQIEKEGLALVYAVLKFHRYLLGGHFALLTVHTPLLAIYGSRKGLSTYGANRLLRWSLILRGYDFTIEYRKTANFGQVDALSRLIAEQTTPSEDVAIAQVVQEAEANCRVITGTLPVDIKMIAGKSAKDDTLKNVISYVQKDKWPNEPSVDVARYFALRQSLAIQDDCLFFGPRLVIPSKLRRRVLQLSHDGHPGTTRMQMLARSYVHCTNITKDLEDYVRGCRNCQEVAKAPLKAELSS</sequence>
<evidence type="ECO:0000313" key="12">
    <source>
        <dbReference type="Proteomes" id="UP000024635"/>
    </source>
</evidence>
<evidence type="ECO:0000259" key="8">
    <source>
        <dbReference type="Pfam" id="PF00078"/>
    </source>
</evidence>
<dbReference type="FunFam" id="1.10.340.70:FF:000003">
    <property type="entry name" value="Protein CBG25708"/>
    <property type="match status" value="1"/>
</dbReference>
<evidence type="ECO:0000256" key="6">
    <source>
        <dbReference type="ARBA" id="ARBA00022801"/>
    </source>
</evidence>
<dbReference type="Proteomes" id="UP000024635">
    <property type="component" value="Unassembled WGS sequence"/>
</dbReference>
<dbReference type="GO" id="GO:0003964">
    <property type="term" value="F:RNA-directed DNA polymerase activity"/>
    <property type="evidence" value="ECO:0007669"/>
    <property type="project" value="UniProtKB-KW"/>
</dbReference>
<dbReference type="InterPro" id="IPR041588">
    <property type="entry name" value="Integrase_H2C2"/>
</dbReference>
<keyword evidence="4" id="KW-0540">Nuclease</keyword>
<dbReference type="InterPro" id="IPR050951">
    <property type="entry name" value="Retrovirus_Pol_polyprotein"/>
</dbReference>
<keyword evidence="6" id="KW-0378">Hydrolase</keyword>
<evidence type="ECO:0000256" key="3">
    <source>
        <dbReference type="ARBA" id="ARBA00022695"/>
    </source>
</evidence>
<proteinExistence type="predicted"/>
<gene>
    <name evidence="11" type="primary">Acey_s0673.g1398</name>
    <name evidence="11" type="ORF">Y032_0673g1398</name>
</gene>
<feature type="domain" description="Reverse transcriptase RNase H-like" evidence="9">
    <location>
        <begin position="140"/>
        <end position="207"/>
    </location>
</feature>
<dbReference type="Pfam" id="PF17917">
    <property type="entry name" value="RT_RNaseH"/>
    <property type="match status" value="1"/>
</dbReference>
<evidence type="ECO:0000313" key="11">
    <source>
        <dbReference type="EMBL" id="EYC39145.1"/>
    </source>
</evidence>
<dbReference type="GO" id="GO:0016787">
    <property type="term" value="F:hydrolase activity"/>
    <property type="evidence" value="ECO:0007669"/>
    <property type="project" value="UniProtKB-KW"/>
</dbReference>
<feature type="domain" description="Reverse transcriptase" evidence="8">
    <location>
        <begin position="11"/>
        <end position="112"/>
    </location>
</feature>
<dbReference type="InterPro" id="IPR043128">
    <property type="entry name" value="Rev_trsase/Diguanyl_cyclase"/>
</dbReference>
<keyword evidence="5" id="KW-0255">Endonuclease</keyword>
<keyword evidence="12" id="KW-1185">Reference proteome</keyword>
<keyword evidence="2" id="KW-0808">Transferase</keyword>
<dbReference type="Pfam" id="PF17921">
    <property type="entry name" value="Integrase_H2C2"/>
    <property type="match status" value="1"/>
</dbReference>
<evidence type="ECO:0000256" key="7">
    <source>
        <dbReference type="ARBA" id="ARBA00022918"/>
    </source>
</evidence>
<dbReference type="Pfam" id="PF00078">
    <property type="entry name" value="RVT_1"/>
    <property type="match status" value="1"/>
</dbReference>
<evidence type="ECO:0000256" key="5">
    <source>
        <dbReference type="ARBA" id="ARBA00022759"/>
    </source>
</evidence>
<dbReference type="EC" id="2.7.7.49" evidence="1"/>
<dbReference type="Gene3D" id="3.30.70.270">
    <property type="match status" value="1"/>
</dbReference>
<dbReference type="PANTHER" id="PTHR37984">
    <property type="entry name" value="PROTEIN CBG26694"/>
    <property type="match status" value="1"/>
</dbReference>
<dbReference type="InterPro" id="IPR000477">
    <property type="entry name" value="RT_dom"/>
</dbReference>
<accession>A0A016WHN8</accession>
<dbReference type="EMBL" id="JARK01000273">
    <property type="protein sequence ID" value="EYC39145.1"/>
    <property type="molecule type" value="Genomic_DNA"/>
</dbReference>
<dbReference type="InterPro" id="IPR043502">
    <property type="entry name" value="DNA/RNA_pol_sf"/>
</dbReference>
<evidence type="ECO:0000256" key="1">
    <source>
        <dbReference type="ARBA" id="ARBA00012493"/>
    </source>
</evidence>
<dbReference type="STRING" id="53326.A0A016WHN8"/>
<evidence type="ECO:0000259" key="9">
    <source>
        <dbReference type="Pfam" id="PF17917"/>
    </source>
</evidence>
<keyword evidence="3" id="KW-0548">Nucleotidyltransferase</keyword>
<name>A0A016WHN8_9BILA</name>
<dbReference type="InterPro" id="IPR041373">
    <property type="entry name" value="RT_RNaseH"/>
</dbReference>
<dbReference type="GO" id="GO:0004519">
    <property type="term" value="F:endonuclease activity"/>
    <property type="evidence" value="ECO:0007669"/>
    <property type="project" value="UniProtKB-KW"/>
</dbReference>
<dbReference type="AlphaFoldDB" id="A0A016WHN8"/>
<evidence type="ECO:0000256" key="2">
    <source>
        <dbReference type="ARBA" id="ARBA00022679"/>
    </source>
</evidence>
<comment type="caution">
    <text evidence="11">The sequence shown here is derived from an EMBL/GenBank/DDBJ whole genome shotgun (WGS) entry which is preliminary data.</text>
</comment>
<dbReference type="SUPFAM" id="SSF56672">
    <property type="entry name" value="DNA/RNA polymerases"/>
    <property type="match status" value="1"/>
</dbReference>